<protein>
    <submittedName>
        <fullName evidence="1">Uncharacterized protein</fullName>
    </submittedName>
</protein>
<keyword evidence="2" id="KW-1185">Reference proteome</keyword>
<dbReference type="Proteomes" id="UP000037069">
    <property type="component" value="Unassembled WGS sequence"/>
</dbReference>
<sequence length="73" mass="8302">MKQLAIILCETKVNDVINETALYEPVFKVDLLFSFVWSFVYENVTAITCSSESAKKESSDFNVVVVIFIKSMK</sequence>
<gene>
    <name evidence="1" type="ORF">FF38_12044</name>
</gene>
<comment type="caution">
    <text evidence="1">The sequence shown here is derived from an EMBL/GenBank/DDBJ whole genome shotgun (WGS) entry which is preliminary data.</text>
</comment>
<organism evidence="1 2">
    <name type="scientific">Lucilia cuprina</name>
    <name type="common">Green bottle fly</name>
    <name type="synonym">Australian sheep blowfly</name>
    <dbReference type="NCBI Taxonomy" id="7375"/>
    <lineage>
        <taxon>Eukaryota</taxon>
        <taxon>Metazoa</taxon>
        <taxon>Ecdysozoa</taxon>
        <taxon>Arthropoda</taxon>
        <taxon>Hexapoda</taxon>
        <taxon>Insecta</taxon>
        <taxon>Pterygota</taxon>
        <taxon>Neoptera</taxon>
        <taxon>Endopterygota</taxon>
        <taxon>Diptera</taxon>
        <taxon>Brachycera</taxon>
        <taxon>Muscomorpha</taxon>
        <taxon>Oestroidea</taxon>
        <taxon>Calliphoridae</taxon>
        <taxon>Luciliinae</taxon>
        <taxon>Lucilia</taxon>
    </lineage>
</organism>
<accession>A0A0L0CNY6</accession>
<name>A0A0L0CNY6_LUCCU</name>
<dbReference type="EMBL" id="JRES01000135">
    <property type="protein sequence ID" value="KNC33897.1"/>
    <property type="molecule type" value="Genomic_DNA"/>
</dbReference>
<dbReference type="AlphaFoldDB" id="A0A0L0CNY6"/>
<evidence type="ECO:0000313" key="1">
    <source>
        <dbReference type="EMBL" id="KNC33897.1"/>
    </source>
</evidence>
<evidence type="ECO:0000313" key="2">
    <source>
        <dbReference type="Proteomes" id="UP000037069"/>
    </source>
</evidence>
<proteinExistence type="predicted"/>
<reference evidence="1 2" key="1">
    <citation type="journal article" date="2015" name="Nat. Commun.">
        <title>Lucilia cuprina genome unlocks parasitic fly biology to underpin future interventions.</title>
        <authorList>
            <person name="Anstead C.A."/>
            <person name="Korhonen P.K."/>
            <person name="Young N.D."/>
            <person name="Hall R.S."/>
            <person name="Jex A.R."/>
            <person name="Murali S.C."/>
            <person name="Hughes D.S."/>
            <person name="Lee S.F."/>
            <person name="Perry T."/>
            <person name="Stroehlein A.J."/>
            <person name="Ansell B.R."/>
            <person name="Breugelmans B."/>
            <person name="Hofmann A."/>
            <person name="Qu J."/>
            <person name="Dugan S."/>
            <person name="Lee S.L."/>
            <person name="Chao H."/>
            <person name="Dinh H."/>
            <person name="Han Y."/>
            <person name="Doddapaneni H.V."/>
            <person name="Worley K.C."/>
            <person name="Muzny D.M."/>
            <person name="Ioannidis P."/>
            <person name="Waterhouse R.M."/>
            <person name="Zdobnov E.M."/>
            <person name="James P.J."/>
            <person name="Bagnall N.H."/>
            <person name="Kotze A.C."/>
            <person name="Gibbs R.A."/>
            <person name="Richards S."/>
            <person name="Batterham P."/>
            <person name="Gasser R.B."/>
        </authorList>
    </citation>
    <scope>NUCLEOTIDE SEQUENCE [LARGE SCALE GENOMIC DNA]</scope>
    <source>
        <strain evidence="1 2">LS</strain>
        <tissue evidence="1">Full body</tissue>
    </source>
</reference>